<feature type="region of interest" description="Disordered" evidence="1">
    <location>
        <begin position="527"/>
        <end position="547"/>
    </location>
</feature>
<dbReference type="EMBL" id="MN739479">
    <property type="protein sequence ID" value="QHT07054.1"/>
    <property type="molecule type" value="Genomic_DNA"/>
</dbReference>
<evidence type="ECO:0000256" key="1">
    <source>
        <dbReference type="SAM" id="MobiDB-lite"/>
    </source>
</evidence>
<accession>A0A6C0CTL6</accession>
<proteinExistence type="predicted"/>
<protein>
    <submittedName>
        <fullName evidence="2">Uncharacterized protein</fullName>
    </submittedName>
</protein>
<organism evidence="2">
    <name type="scientific">viral metagenome</name>
    <dbReference type="NCBI Taxonomy" id="1070528"/>
    <lineage>
        <taxon>unclassified sequences</taxon>
        <taxon>metagenomes</taxon>
        <taxon>organismal metagenomes</taxon>
    </lineage>
</organism>
<evidence type="ECO:0000313" key="2">
    <source>
        <dbReference type="EMBL" id="QHT07054.1"/>
    </source>
</evidence>
<sequence length="1542" mass="182257">MYPKDPSIIQITQWNDANHSVDHFFLNSSLSTEIKEQLQLFEQNKSYDDSILQDFFTPQQLNQFKSVQQPHFVYQALFIDDSLLTVLHKICIFLDRKTTKRVPYVWTIQSLRFNVIQPETGYHPNPFMIESNPQQNASIEFLGEQILKYTHLNIIFFEDLNLDPVSMSYYFPSEKDTLSLTPNTIKGYLNEQSLLNKLWYQSESKHKDITQHSQCIYNRASFKATLSTYLSLKQTFHLLKANATIQFIQFLDDINHIYYKVHKQHTIPMDLFDQWINVANINGLSQLVFYAFLKEKSHLYAEIRIDAQYQLYITYKLDFSENITYERLEQHIHKIISYLQHYLHISSISLEIDILSLRTSILIQNTNLKSISKYMSSLLPIYKVPTKNRIQKNILDVQFKRIERYGQTKNIREYIKSKLSLDIPILDILLDLQAYGIDEAEVRDYFEEIQQEIDQPALAERKKRDIQNLGLIMHLSIVPLGIQIQIDNAASFTEITNALFWTRATLMHWEQSEKALKQIKAPIASKAPVEIEDEEEEDKPIIPLPPLEEGSTLSLPSSELSFGGAVGKEYHRYFNTHLKQLDPNIFALTENYARKCQVADLRQPIGITKEHKELIDASPYKDGYDNFIEHGSDPAHKNIYICPRVWCPKSQVPLSAEQYEKRNGTCPLEDEKPMLLYEHTTWYHDINRPHYVGFLKERGYNNVQLPCCFKLPLKEPVLKKEAKTKKFKVKETSAKQFKELEDDTYIIDRIKKIPEARLGTIPQSLHEFIYPNVPYQLCRNTVKSQECLLRRGIATSKDTFMESIAYLMGLEKKEALIQHIQKHLDPLTYLTLENGLVYQTFVSDKPILPEQNPGACKQLAQWLKKHSTYTKLFELDGWDMLLNKKIDILPISIRYQIARQLLIHQSYQNFFEYLKQDDEKNPQLFYDLLHHLGILLVVWNRDHQSLATIQCPYAYKMKQWFMGTSKVLPFLLLLRQDNEYEPLVIVDPSKNITQRIAFTKYKKIETFLQQCSTFNDGSDEILQNLYALYVWIQNILFIQQKAFLPSKVVLDYNHRIIALMTVGNIWIDLPKSLAISNLLYFKQLLPIKQIIYWEDIQQKTYDIRVWTEEYRLFESKIKQLGLGLQIGTIRSQTEHRLETLLVIPKVIYKDLPKVPLVVESDFQLSIEEIEYDRKKWYQTKKYILTKLLKEYDVMVLPWMDKTRAKRLEYLYELFKHLQQPSRVRVILEELPLEDKVLLQKQYDELLLDKPYLKQPSELHQTATEWIFTQKTIEDKDISVVKNANLKYRQNIIPKPTQETLTPISLLESTQLPKMLIDSLCYIESLPTKWRSNIWTEYKILILKEYHRSSLFELFNWLAHEQYLSFSQDDLQIYTNKQIYSLLEESNHFTMIFEDPAMRNAWGTVLKRKYRNLNEFIEGIQTKSTSELQQIWMTVLQNHPDKLWIQDIDLYNISQLLRINLLIVIKGKSAEKKGDDLVSSCKYIQNYDGIDSKYRPLLILYKELSKDKTHYEYGIIQKENKYYYRQMNEAPEEWLQLIAKIRI</sequence>
<name>A0A6C0CTL6_9ZZZZ</name>
<reference evidence="2" key="1">
    <citation type="journal article" date="2020" name="Nature">
        <title>Giant virus diversity and host interactions through global metagenomics.</title>
        <authorList>
            <person name="Schulz F."/>
            <person name="Roux S."/>
            <person name="Paez-Espino D."/>
            <person name="Jungbluth S."/>
            <person name="Walsh D.A."/>
            <person name="Denef V.J."/>
            <person name="McMahon K.D."/>
            <person name="Konstantinidis K.T."/>
            <person name="Eloe-Fadrosh E.A."/>
            <person name="Kyrpides N.C."/>
            <person name="Woyke T."/>
        </authorList>
    </citation>
    <scope>NUCLEOTIDE SEQUENCE</scope>
    <source>
        <strain evidence="2">GVMAG-M-3300021962-46</strain>
    </source>
</reference>